<evidence type="ECO:0000313" key="1">
    <source>
        <dbReference type="EMBL" id="GGK63639.1"/>
    </source>
</evidence>
<reference evidence="1" key="1">
    <citation type="journal article" date="2014" name="Int. J. Syst. Evol. Microbiol.">
        <title>Complete genome sequence of Corynebacterium casei LMG S-19264T (=DSM 44701T), isolated from a smear-ripened cheese.</title>
        <authorList>
            <consortium name="US DOE Joint Genome Institute (JGI-PGF)"/>
            <person name="Walter F."/>
            <person name="Albersmeier A."/>
            <person name="Kalinowski J."/>
            <person name="Ruckert C."/>
        </authorList>
    </citation>
    <scope>NUCLEOTIDE SEQUENCE</scope>
    <source>
        <strain evidence="1">JCM 3035</strain>
    </source>
</reference>
<reference evidence="1" key="2">
    <citation type="submission" date="2020-09" db="EMBL/GenBank/DDBJ databases">
        <authorList>
            <person name="Sun Q."/>
            <person name="Ohkuma M."/>
        </authorList>
    </citation>
    <scope>NUCLEOTIDE SEQUENCE</scope>
    <source>
        <strain evidence="1">JCM 3035</strain>
    </source>
</reference>
<proteinExistence type="predicted"/>
<evidence type="ECO:0000313" key="2">
    <source>
        <dbReference type="Proteomes" id="UP000637788"/>
    </source>
</evidence>
<evidence type="ECO:0008006" key="3">
    <source>
        <dbReference type="Google" id="ProtNLM"/>
    </source>
</evidence>
<dbReference type="RefSeq" id="WP_189321979.1">
    <property type="nucleotide sequence ID" value="NZ_BMPQ01000005.1"/>
</dbReference>
<keyword evidence="2" id="KW-1185">Reference proteome</keyword>
<name>A0A917QRH4_9ACTN</name>
<protein>
    <recommendedName>
        <fullName evidence="3">DNA primase/polymerase bifunctional N-terminal domain-containing protein</fullName>
    </recommendedName>
</protein>
<dbReference type="EMBL" id="BMPQ01000005">
    <property type="protein sequence ID" value="GGK63639.1"/>
    <property type="molecule type" value="Genomic_DNA"/>
</dbReference>
<organism evidence="1 2">
    <name type="scientific">Streptomyces flaveus</name>
    <dbReference type="NCBI Taxonomy" id="66370"/>
    <lineage>
        <taxon>Bacteria</taxon>
        <taxon>Bacillati</taxon>
        <taxon>Actinomycetota</taxon>
        <taxon>Actinomycetes</taxon>
        <taxon>Kitasatosporales</taxon>
        <taxon>Streptomycetaceae</taxon>
        <taxon>Streptomyces</taxon>
        <taxon>Streptomyces aurantiacus group</taxon>
    </lineage>
</organism>
<gene>
    <name evidence="1" type="ORF">GCM10010094_25590</name>
</gene>
<dbReference type="Proteomes" id="UP000637788">
    <property type="component" value="Unassembled WGS sequence"/>
</dbReference>
<comment type="caution">
    <text evidence="1">The sequence shown here is derived from an EMBL/GenBank/DDBJ whole genome shotgun (WGS) entry which is preliminary data.</text>
</comment>
<sequence>MQRTTLPTDAALTPVEPEPGVLVHTRADRELAIVHWLLAAAGRHTEARMQWAEHGIALLRCGTLFSAIRIPEVIVHAAAGTEEADKVDAYLAEALLQGPVIRDPRQGRYYALVPASTAARWRAPDTDCLGRGWHLGVPRPGVNRDAPDVWCPYWSVPMPSPGELCSAGAVAQLVATGRYRQASEALG</sequence>
<dbReference type="AlphaFoldDB" id="A0A917QRH4"/>
<accession>A0A917QRH4</accession>